<dbReference type="EMBL" id="MDYL01000009">
    <property type="protein sequence ID" value="OQD74949.1"/>
    <property type="molecule type" value="Genomic_DNA"/>
</dbReference>
<protein>
    <submittedName>
        <fullName evidence="1">Uncharacterized protein</fullName>
    </submittedName>
</protein>
<evidence type="ECO:0000313" key="2">
    <source>
        <dbReference type="Proteomes" id="UP000191522"/>
    </source>
</evidence>
<dbReference type="Proteomes" id="UP000191522">
    <property type="component" value="Unassembled WGS sequence"/>
</dbReference>
<accession>A0A1V6PCZ8</accession>
<reference evidence="2" key="1">
    <citation type="journal article" date="2017" name="Nat. Microbiol.">
        <title>Global analysis of biosynthetic gene clusters reveals vast potential of secondary metabolite production in Penicillium species.</title>
        <authorList>
            <person name="Nielsen J.C."/>
            <person name="Grijseels S."/>
            <person name="Prigent S."/>
            <person name="Ji B."/>
            <person name="Dainat J."/>
            <person name="Nielsen K.F."/>
            <person name="Frisvad J.C."/>
            <person name="Workman M."/>
            <person name="Nielsen J."/>
        </authorList>
    </citation>
    <scope>NUCLEOTIDE SEQUENCE [LARGE SCALE GENOMIC DNA]</scope>
    <source>
        <strain evidence="2">IBT 11843</strain>
    </source>
</reference>
<comment type="caution">
    <text evidence="1">The sequence shown here is derived from an EMBL/GenBank/DDBJ whole genome shotgun (WGS) entry which is preliminary data.</text>
</comment>
<dbReference type="OrthoDB" id="4368470at2759"/>
<keyword evidence="2" id="KW-1185">Reference proteome</keyword>
<evidence type="ECO:0000313" key="1">
    <source>
        <dbReference type="EMBL" id="OQD74949.1"/>
    </source>
</evidence>
<name>A0A1V6PCZ8_PENDC</name>
<sequence length="176" mass="19762">MSHSSNPTASHKEAHLTLRELEPPLPELDDMNEDLLPIQLSAQNTPTAVRLWPQIEELIKPNLRGHYPDLLNITDVNPRLATQLHRRIEQVGPKAVRSSFDTTTGCFTIKMPTPVHNCVCQWSIDSIVEWRVTGLITAAEKNILNFTVADRLELPNGSNKEPDGLWVVDGLDYPTI</sequence>
<dbReference type="AlphaFoldDB" id="A0A1V6PCZ8"/>
<organism evidence="1 2">
    <name type="scientific">Penicillium decumbens</name>
    <dbReference type="NCBI Taxonomy" id="69771"/>
    <lineage>
        <taxon>Eukaryota</taxon>
        <taxon>Fungi</taxon>
        <taxon>Dikarya</taxon>
        <taxon>Ascomycota</taxon>
        <taxon>Pezizomycotina</taxon>
        <taxon>Eurotiomycetes</taxon>
        <taxon>Eurotiomycetidae</taxon>
        <taxon>Eurotiales</taxon>
        <taxon>Aspergillaceae</taxon>
        <taxon>Penicillium</taxon>
    </lineage>
</organism>
<gene>
    <name evidence="1" type="ORF">PENDEC_c009G06167</name>
</gene>
<proteinExistence type="predicted"/>
<dbReference type="STRING" id="69771.A0A1V6PCZ8"/>